<dbReference type="Gene3D" id="3.20.20.70">
    <property type="entry name" value="Aldolase class I"/>
    <property type="match status" value="1"/>
</dbReference>
<dbReference type="Pfam" id="PF00724">
    <property type="entry name" value="Oxidored_FMN"/>
    <property type="match status" value="1"/>
</dbReference>
<reference evidence="2" key="2">
    <citation type="journal article" date="2020" name="Nat. Commun.">
        <title>Large-scale genome sequencing of mycorrhizal fungi provides insights into the early evolution of symbiotic traits.</title>
        <authorList>
            <person name="Miyauchi S."/>
            <person name="Kiss E."/>
            <person name="Kuo A."/>
            <person name="Drula E."/>
            <person name="Kohler A."/>
            <person name="Sanchez-Garcia M."/>
            <person name="Morin E."/>
            <person name="Andreopoulos B."/>
            <person name="Barry K.W."/>
            <person name="Bonito G."/>
            <person name="Buee M."/>
            <person name="Carver A."/>
            <person name="Chen C."/>
            <person name="Cichocki N."/>
            <person name="Clum A."/>
            <person name="Culley D."/>
            <person name="Crous P.W."/>
            <person name="Fauchery L."/>
            <person name="Girlanda M."/>
            <person name="Hayes R.D."/>
            <person name="Keri Z."/>
            <person name="LaButti K."/>
            <person name="Lipzen A."/>
            <person name="Lombard V."/>
            <person name="Magnuson J."/>
            <person name="Maillard F."/>
            <person name="Murat C."/>
            <person name="Nolan M."/>
            <person name="Ohm R.A."/>
            <person name="Pangilinan J."/>
            <person name="Pereira M.F."/>
            <person name="Perotto S."/>
            <person name="Peter M."/>
            <person name="Pfister S."/>
            <person name="Riley R."/>
            <person name="Sitrit Y."/>
            <person name="Stielow J.B."/>
            <person name="Szollosi G."/>
            <person name="Zifcakova L."/>
            <person name="Stursova M."/>
            <person name="Spatafora J.W."/>
            <person name="Tedersoo L."/>
            <person name="Vaario L.M."/>
            <person name="Yamada A."/>
            <person name="Yan M."/>
            <person name="Wang P."/>
            <person name="Xu J."/>
            <person name="Bruns T."/>
            <person name="Baldrian P."/>
            <person name="Vilgalys R."/>
            <person name="Dunand C."/>
            <person name="Henrissat B."/>
            <person name="Grigoriev I.V."/>
            <person name="Hibbett D."/>
            <person name="Nagy L.G."/>
            <person name="Martin F.M."/>
        </authorList>
    </citation>
    <scope>NUCLEOTIDE SEQUENCE</scope>
    <source>
        <strain evidence="2">BED1</strain>
    </source>
</reference>
<evidence type="ECO:0000313" key="2">
    <source>
        <dbReference type="EMBL" id="KAF8441666.1"/>
    </source>
</evidence>
<dbReference type="Proteomes" id="UP001194468">
    <property type="component" value="Unassembled WGS sequence"/>
</dbReference>
<dbReference type="EMBL" id="WHUW01000010">
    <property type="protein sequence ID" value="KAF8441666.1"/>
    <property type="molecule type" value="Genomic_DNA"/>
</dbReference>
<dbReference type="PANTHER" id="PTHR22893">
    <property type="entry name" value="NADH OXIDOREDUCTASE-RELATED"/>
    <property type="match status" value="1"/>
</dbReference>
<evidence type="ECO:0000313" key="3">
    <source>
        <dbReference type="Proteomes" id="UP001194468"/>
    </source>
</evidence>
<dbReference type="InterPro" id="IPR045247">
    <property type="entry name" value="Oye-like"/>
</dbReference>
<dbReference type="SUPFAM" id="SSF51395">
    <property type="entry name" value="FMN-linked oxidoreductases"/>
    <property type="match status" value="1"/>
</dbReference>
<gene>
    <name evidence="2" type="ORF">L210DRAFT_982191</name>
</gene>
<dbReference type="InterPro" id="IPR013785">
    <property type="entry name" value="Aldolase_TIM"/>
</dbReference>
<keyword evidence="3" id="KW-1185">Reference proteome</keyword>
<dbReference type="AlphaFoldDB" id="A0AAD4BX41"/>
<dbReference type="InterPro" id="IPR001155">
    <property type="entry name" value="OxRdtase_FMN_N"/>
</dbReference>
<sequence length="121" mass="13628">MFPGRSTPPTTLSRQEPCLSWKPPLSAGGYAHVPGIFTDEHIKGCKKVTDAVHAKGWYIFLQLWALGRAADIDFLEKQDPPSPYVSASSVSWKVEATSSVDRIRDSRLYCRFSCFNICRYL</sequence>
<protein>
    <recommendedName>
        <fullName evidence="1">NADH:flavin oxidoreductase/NADH oxidase N-terminal domain-containing protein</fullName>
    </recommendedName>
</protein>
<accession>A0AAD4BX41</accession>
<reference evidence="2" key="1">
    <citation type="submission" date="2019-10" db="EMBL/GenBank/DDBJ databases">
        <authorList>
            <consortium name="DOE Joint Genome Institute"/>
            <person name="Kuo A."/>
            <person name="Miyauchi S."/>
            <person name="Kiss E."/>
            <person name="Drula E."/>
            <person name="Kohler A."/>
            <person name="Sanchez-Garcia M."/>
            <person name="Andreopoulos B."/>
            <person name="Barry K.W."/>
            <person name="Bonito G."/>
            <person name="Buee M."/>
            <person name="Carver A."/>
            <person name="Chen C."/>
            <person name="Cichocki N."/>
            <person name="Clum A."/>
            <person name="Culley D."/>
            <person name="Crous P.W."/>
            <person name="Fauchery L."/>
            <person name="Girlanda M."/>
            <person name="Hayes R."/>
            <person name="Keri Z."/>
            <person name="LaButti K."/>
            <person name="Lipzen A."/>
            <person name="Lombard V."/>
            <person name="Magnuson J."/>
            <person name="Maillard F."/>
            <person name="Morin E."/>
            <person name="Murat C."/>
            <person name="Nolan M."/>
            <person name="Ohm R."/>
            <person name="Pangilinan J."/>
            <person name="Pereira M."/>
            <person name="Perotto S."/>
            <person name="Peter M."/>
            <person name="Riley R."/>
            <person name="Sitrit Y."/>
            <person name="Stielow B."/>
            <person name="Szollosi G."/>
            <person name="Zifcakova L."/>
            <person name="Stursova M."/>
            <person name="Spatafora J.W."/>
            <person name="Tedersoo L."/>
            <person name="Vaario L.-M."/>
            <person name="Yamada A."/>
            <person name="Yan M."/>
            <person name="Wang P."/>
            <person name="Xu J."/>
            <person name="Bruns T."/>
            <person name="Baldrian P."/>
            <person name="Vilgalys R."/>
            <person name="Henrissat B."/>
            <person name="Grigoriev I.V."/>
            <person name="Hibbett D."/>
            <person name="Nagy L.G."/>
            <person name="Martin F.M."/>
        </authorList>
    </citation>
    <scope>NUCLEOTIDE SEQUENCE</scope>
    <source>
        <strain evidence="2">BED1</strain>
    </source>
</reference>
<dbReference type="GO" id="GO:0010181">
    <property type="term" value="F:FMN binding"/>
    <property type="evidence" value="ECO:0007669"/>
    <property type="project" value="InterPro"/>
</dbReference>
<comment type="caution">
    <text evidence="2">The sequence shown here is derived from an EMBL/GenBank/DDBJ whole genome shotgun (WGS) entry which is preliminary data.</text>
</comment>
<dbReference type="GO" id="GO:0016491">
    <property type="term" value="F:oxidoreductase activity"/>
    <property type="evidence" value="ECO:0007669"/>
    <property type="project" value="InterPro"/>
</dbReference>
<evidence type="ECO:0000259" key="1">
    <source>
        <dbReference type="Pfam" id="PF00724"/>
    </source>
</evidence>
<organism evidence="2 3">
    <name type="scientific">Boletus edulis BED1</name>
    <dbReference type="NCBI Taxonomy" id="1328754"/>
    <lineage>
        <taxon>Eukaryota</taxon>
        <taxon>Fungi</taxon>
        <taxon>Dikarya</taxon>
        <taxon>Basidiomycota</taxon>
        <taxon>Agaricomycotina</taxon>
        <taxon>Agaricomycetes</taxon>
        <taxon>Agaricomycetidae</taxon>
        <taxon>Boletales</taxon>
        <taxon>Boletineae</taxon>
        <taxon>Boletaceae</taxon>
        <taxon>Boletoideae</taxon>
        <taxon>Boletus</taxon>
    </lineage>
</organism>
<proteinExistence type="predicted"/>
<name>A0AAD4BX41_BOLED</name>
<dbReference type="PANTHER" id="PTHR22893:SF91">
    <property type="entry name" value="NADPH DEHYDROGENASE 2-RELATED"/>
    <property type="match status" value="1"/>
</dbReference>
<feature type="domain" description="NADH:flavin oxidoreductase/NADH oxidase N-terminal" evidence="1">
    <location>
        <begin position="26"/>
        <end position="89"/>
    </location>
</feature>